<sequence length="198" mass="21849">MKRLMITSAAMLALYCTNALAKPLLSGVYENLFLAVSPLGAITGYYHEEMGEGTTRSCEFALTGQASKDGYSEIISWSDAIRPGTLKTSQDGITLTVPQGQQHAGCINVMMPQIDSGLDLEKNFDTHWIQLVQITDNKAILHIDPKETANPHGYVVKNDVVGIITQQSGWSLVEYISDERKSTRGWIEDKQFKTLTPP</sequence>
<name>A0ABT0MNY6_9GAMM</name>
<evidence type="ECO:0000313" key="3">
    <source>
        <dbReference type="Proteomes" id="UP001203069"/>
    </source>
</evidence>
<accession>A0ABT0MNY6</accession>
<reference evidence="2 3" key="1">
    <citation type="submission" date="2022-02" db="EMBL/GenBank/DDBJ databases">
        <title>Description of Brenneria tiliae sp. nov. isolated from symptomatic Tilia x moltkei and Tilia x europaea trees in the UK.</title>
        <authorList>
            <person name="Kile H."/>
        </authorList>
    </citation>
    <scope>NUCLEOTIDE SEQUENCE [LARGE SCALE GENOMIC DNA]</scope>
    <source>
        <strain evidence="2 3">MC1SB4.1</strain>
    </source>
</reference>
<organism evidence="2 3">
    <name type="scientific">Brenneria tiliae</name>
    <dbReference type="NCBI Taxonomy" id="2914984"/>
    <lineage>
        <taxon>Bacteria</taxon>
        <taxon>Pseudomonadati</taxon>
        <taxon>Pseudomonadota</taxon>
        <taxon>Gammaproteobacteria</taxon>
        <taxon>Enterobacterales</taxon>
        <taxon>Pectobacteriaceae</taxon>
        <taxon>Brenneria</taxon>
    </lineage>
</organism>
<proteinExistence type="predicted"/>
<keyword evidence="3" id="KW-1185">Reference proteome</keyword>
<feature type="chain" id="PRO_5045366324" description="SH3 domain-containing protein" evidence="1">
    <location>
        <begin position="22"/>
        <end position="198"/>
    </location>
</feature>
<dbReference type="RefSeq" id="WP_249243488.1">
    <property type="nucleotide sequence ID" value="NZ_JAKPBZ010000102.1"/>
</dbReference>
<evidence type="ECO:0008006" key="4">
    <source>
        <dbReference type="Google" id="ProtNLM"/>
    </source>
</evidence>
<feature type="signal peptide" evidence="1">
    <location>
        <begin position="1"/>
        <end position="21"/>
    </location>
</feature>
<evidence type="ECO:0000313" key="2">
    <source>
        <dbReference type="EMBL" id="MCL2891545.1"/>
    </source>
</evidence>
<evidence type="ECO:0000256" key="1">
    <source>
        <dbReference type="SAM" id="SignalP"/>
    </source>
</evidence>
<dbReference type="EMBL" id="JAKPBZ010000102">
    <property type="protein sequence ID" value="MCL2891545.1"/>
    <property type="molecule type" value="Genomic_DNA"/>
</dbReference>
<dbReference type="Proteomes" id="UP001203069">
    <property type="component" value="Unassembled WGS sequence"/>
</dbReference>
<keyword evidence="1" id="KW-0732">Signal</keyword>
<gene>
    <name evidence="2" type="ORF">MFP26_02325</name>
</gene>
<comment type="caution">
    <text evidence="2">The sequence shown here is derived from an EMBL/GenBank/DDBJ whole genome shotgun (WGS) entry which is preliminary data.</text>
</comment>
<protein>
    <recommendedName>
        <fullName evidence="4">SH3 domain-containing protein</fullName>
    </recommendedName>
</protein>